<accession>A0AAJ0U5G8</accession>
<dbReference type="PANTHER" id="PTHR30454">
    <property type="entry name" value="4-HYDROXY-3-METHYLBUT-2-EN-1-YL DIPHOSPHATE SYNTHASE"/>
    <property type="match status" value="1"/>
</dbReference>
<evidence type="ECO:0000313" key="10">
    <source>
        <dbReference type="EMBL" id="MBK1705639.1"/>
    </source>
</evidence>
<keyword evidence="6 7" id="KW-0414">Isoprene biosynthesis</keyword>
<evidence type="ECO:0000256" key="4">
    <source>
        <dbReference type="ARBA" id="ARBA00023004"/>
    </source>
</evidence>
<protein>
    <recommendedName>
        <fullName evidence="7">4-hydroxy-3-methylbut-2-en-1-yl diphosphate synthase (flavodoxin)</fullName>
        <ecNumber evidence="7">1.17.7.3</ecNumber>
    </recommendedName>
    <alternativeName>
        <fullName evidence="7">1-hydroxy-2-methyl-2-(E)-butenyl 4-diphosphate synthase</fullName>
    </alternativeName>
</protein>
<dbReference type="GO" id="GO:0141197">
    <property type="term" value="F:4-hydroxy-3-methylbut-2-enyl-diphosphate synthase activity (flavodoxin)"/>
    <property type="evidence" value="ECO:0007669"/>
    <property type="project" value="UniProtKB-EC"/>
</dbReference>
<keyword evidence="3 7" id="KW-0560">Oxidoreductase</keyword>
<dbReference type="Gene3D" id="3.20.20.20">
    <property type="entry name" value="Dihydropteroate synthase-like"/>
    <property type="match status" value="1"/>
</dbReference>
<feature type="binding site" evidence="7">
    <location>
        <position position="304"/>
    </location>
    <ligand>
        <name>[4Fe-4S] cluster</name>
        <dbReference type="ChEBI" id="CHEBI:49883"/>
    </ligand>
</feature>
<dbReference type="GO" id="GO:0051539">
    <property type="term" value="F:4 iron, 4 sulfur cluster binding"/>
    <property type="evidence" value="ECO:0007669"/>
    <property type="project" value="UniProtKB-UniRule"/>
</dbReference>
<feature type="binding site" evidence="7">
    <location>
        <position position="347"/>
    </location>
    <ligand>
        <name>[4Fe-4S] cluster</name>
        <dbReference type="ChEBI" id="CHEBI:49883"/>
    </ligand>
</feature>
<reference evidence="10" key="2">
    <citation type="journal article" date="2020" name="Microorganisms">
        <title>Osmotic Adaptation and Compatible Solute Biosynthesis of Phototrophic Bacteria as Revealed from Genome Analyses.</title>
        <authorList>
            <person name="Imhoff J.F."/>
            <person name="Rahn T."/>
            <person name="Kunzel S."/>
            <person name="Keller A."/>
            <person name="Neulinger S.C."/>
        </authorList>
    </citation>
    <scope>NUCLEOTIDE SEQUENCE</scope>
    <source>
        <strain evidence="10">DSM 11080</strain>
    </source>
</reference>
<dbReference type="GO" id="GO:0005506">
    <property type="term" value="F:iron ion binding"/>
    <property type="evidence" value="ECO:0007669"/>
    <property type="project" value="InterPro"/>
</dbReference>
<keyword evidence="2 7" id="KW-0479">Metal-binding</keyword>
<evidence type="ECO:0000256" key="7">
    <source>
        <dbReference type="HAMAP-Rule" id="MF_00159"/>
    </source>
</evidence>
<dbReference type="Pfam" id="PF26540">
    <property type="entry name" value="GcpE_C"/>
    <property type="match status" value="1"/>
</dbReference>
<comment type="function">
    <text evidence="7">Converts 2C-methyl-D-erythritol 2,4-cyclodiphosphate (ME-2,4cPP) into 1-hydroxy-2-methyl-2-(E)-butenyl 4-diphosphate.</text>
</comment>
<dbReference type="Gene3D" id="3.30.413.10">
    <property type="entry name" value="Sulfite Reductase Hemoprotein, domain 1"/>
    <property type="match status" value="1"/>
</dbReference>
<dbReference type="GO" id="GO:0016114">
    <property type="term" value="P:terpenoid biosynthetic process"/>
    <property type="evidence" value="ECO:0007669"/>
    <property type="project" value="InterPro"/>
</dbReference>
<evidence type="ECO:0000259" key="9">
    <source>
        <dbReference type="Pfam" id="PF26540"/>
    </source>
</evidence>
<evidence type="ECO:0000256" key="1">
    <source>
        <dbReference type="ARBA" id="ARBA00022485"/>
    </source>
</evidence>
<evidence type="ECO:0000256" key="5">
    <source>
        <dbReference type="ARBA" id="ARBA00023014"/>
    </source>
</evidence>
<dbReference type="Proteomes" id="UP001296776">
    <property type="component" value="Unassembled WGS sequence"/>
</dbReference>
<organism evidence="10 11">
    <name type="scientific">Halochromatium glycolicum</name>
    <dbReference type="NCBI Taxonomy" id="85075"/>
    <lineage>
        <taxon>Bacteria</taxon>
        <taxon>Pseudomonadati</taxon>
        <taxon>Pseudomonadota</taxon>
        <taxon>Gammaproteobacteria</taxon>
        <taxon>Chromatiales</taxon>
        <taxon>Chromatiaceae</taxon>
        <taxon>Halochromatium</taxon>
    </lineage>
</organism>
<dbReference type="EC" id="1.17.7.3" evidence="7"/>
<dbReference type="AlphaFoldDB" id="A0AAJ0U5G8"/>
<gene>
    <name evidence="7" type="primary">ispG</name>
    <name evidence="10" type="ORF">CKO40_14005</name>
</gene>
<comment type="cofactor">
    <cofactor evidence="7">
        <name>[4Fe-4S] cluster</name>
        <dbReference type="ChEBI" id="CHEBI:49883"/>
    </cofactor>
    <text evidence="7">Binds 1 [4Fe-4S] cluster.</text>
</comment>
<dbReference type="PIRSF" id="PIRSF004640">
    <property type="entry name" value="IspG"/>
    <property type="match status" value="1"/>
</dbReference>
<dbReference type="GO" id="GO:0046429">
    <property type="term" value="F:4-hydroxy-3-methylbut-2-en-1-yl diphosphate synthase activity (ferredoxin)"/>
    <property type="evidence" value="ECO:0007669"/>
    <property type="project" value="UniProtKB-UniRule"/>
</dbReference>
<evidence type="ECO:0000313" key="11">
    <source>
        <dbReference type="Proteomes" id="UP001296776"/>
    </source>
</evidence>
<sequence>MSNQTLIQRRQTVPVVIGNLNVGGNAPVRVQSMTNTDTADIESTVTQCAELARAGSEFVRITVNNETAAAAVPRIRERLDSMGVPVPLIGDFHFNGHRLLSDYPACAEALAKYRINPGNVGRGEKRDAQFATMIEIACRYDRPVRIGVNWGSLDPELVVRMMDDNAKSPSPKPADEVMREAMVESAVSSALRAEELGLGRDHIILSCKMSGVQDLIAVYRMLAARTDHALHLGLTEAGMGSKGIVASTAALSVLLQEGIGDTIRVSLTPSPGESRTREVVVAQEILQTMGMRSFAPMVTACPGCGRTTSTVFQELAEDIQDYLRDQMPVWRETYPGVETLQVAVMGCVVNGPGESKHANIGISLPGTGEQPSAPVYIDGEKVTTLKGADIAERFKTMVNDYIVQRFGHQ</sequence>
<dbReference type="EMBL" id="NRSJ01000025">
    <property type="protein sequence ID" value="MBK1705639.1"/>
    <property type="molecule type" value="Genomic_DNA"/>
</dbReference>
<dbReference type="InterPro" id="IPR045854">
    <property type="entry name" value="NO2/SO3_Rdtase_4Fe4S_sf"/>
</dbReference>
<keyword evidence="5 7" id="KW-0411">Iron-sulfur</keyword>
<dbReference type="InterPro" id="IPR016425">
    <property type="entry name" value="IspG_bac"/>
</dbReference>
<keyword evidence="1 7" id="KW-0004">4Fe-4S</keyword>
<keyword evidence="11" id="KW-1185">Reference proteome</keyword>
<comment type="pathway">
    <text evidence="7">Isoprenoid biosynthesis; isopentenyl diphosphate biosynthesis via DXP pathway; isopentenyl diphosphate from 1-deoxy-D-xylulose 5-phosphate: step 5/6.</text>
</comment>
<feature type="domain" description="IspG TIM-barrel" evidence="8">
    <location>
        <begin position="13"/>
        <end position="282"/>
    </location>
</feature>
<name>A0AAJ0U5G8_9GAMM</name>
<feature type="domain" description="IspG C-terminal" evidence="9">
    <location>
        <begin position="298"/>
        <end position="399"/>
    </location>
</feature>
<evidence type="ECO:0000259" key="8">
    <source>
        <dbReference type="Pfam" id="PF04551"/>
    </source>
</evidence>
<feature type="binding site" evidence="7">
    <location>
        <position position="301"/>
    </location>
    <ligand>
        <name>[4Fe-4S] cluster</name>
        <dbReference type="ChEBI" id="CHEBI:49883"/>
    </ligand>
</feature>
<dbReference type="FunFam" id="3.30.413.10:FF:000012">
    <property type="entry name" value="4-hydroxy-3-methylbut-2-en-1-yl diphosphate synthase (flavodoxin)"/>
    <property type="match status" value="1"/>
</dbReference>
<evidence type="ECO:0000256" key="3">
    <source>
        <dbReference type="ARBA" id="ARBA00023002"/>
    </source>
</evidence>
<dbReference type="Pfam" id="PF04551">
    <property type="entry name" value="GcpE"/>
    <property type="match status" value="1"/>
</dbReference>
<dbReference type="PANTHER" id="PTHR30454:SF0">
    <property type="entry name" value="4-HYDROXY-3-METHYLBUT-2-EN-1-YL DIPHOSPHATE SYNTHASE (FERREDOXIN), CHLOROPLASTIC"/>
    <property type="match status" value="1"/>
</dbReference>
<comment type="caution">
    <text evidence="10">The sequence shown here is derived from an EMBL/GenBank/DDBJ whole genome shotgun (WGS) entry which is preliminary data.</text>
</comment>
<comment type="catalytic activity">
    <reaction evidence="7">
        <text>(2E)-4-hydroxy-3-methylbut-2-enyl diphosphate + oxidized [flavodoxin] + H2O + 2 H(+) = 2-C-methyl-D-erythritol 2,4-cyclic diphosphate + reduced [flavodoxin]</text>
        <dbReference type="Rhea" id="RHEA:43604"/>
        <dbReference type="Rhea" id="RHEA-COMP:10622"/>
        <dbReference type="Rhea" id="RHEA-COMP:10623"/>
        <dbReference type="ChEBI" id="CHEBI:15377"/>
        <dbReference type="ChEBI" id="CHEBI:15378"/>
        <dbReference type="ChEBI" id="CHEBI:57618"/>
        <dbReference type="ChEBI" id="CHEBI:58210"/>
        <dbReference type="ChEBI" id="CHEBI:58483"/>
        <dbReference type="ChEBI" id="CHEBI:128753"/>
        <dbReference type="EC" id="1.17.7.3"/>
    </reaction>
</comment>
<dbReference type="InterPro" id="IPR058578">
    <property type="entry name" value="IspG_TIM"/>
</dbReference>
<dbReference type="GO" id="GO:0019288">
    <property type="term" value="P:isopentenyl diphosphate biosynthetic process, methylerythritol 4-phosphate pathway"/>
    <property type="evidence" value="ECO:0007669"/>
    <property type="project" value="UniProtKB-UniRule"/>
</dbReference>
<dbReference type="InterPro" id="IPR058579">
    <property type="entry name" value="IspG_C"/>
</dbReference>
<comment type="similarity">
    <text evidence="7">Belongs to the IspG family.</text>
</comment>
<proteinExistence type="inferred from homology"/>
<keyword evidence="4 7" id="KW-0408">Iron</keyword>
<dbReference type="NCBIfam" id="TIGR00612">
    <property type="entry name" value="ispG_gcpE"/>
    <property type="match status" value="1"/>
</dbReference>
<evidence type="ECO:0000256" key="2">
    <source>
        <dbReference type="ARBA" id="ARBA00022723"/>
    </source>
</evidence>
<dbReference type="InterPro" id="IPR011005">
    <property type="entry name" value="Dihydropteroate_synth-like_sf"/>
</dbReference>
<evidence type="ECO:0000256" key="6">
    <source>
        <dbReference type="ARBA" id="ARBA00023229"/>
    </source>
</evidence>
<dbReference type="NCBIfam" id="NF001540">
    <property type="entry name" value="PRK00366.1"/>
    <property type="match status" value="1"/>
</dbReference>
<reference evidence="10" key="1">
    <citation type="submission" date="2017-08" db="EMBL/GenBank/DDBJ databases">
        <authorList>
            <person name="Imhoff J.F."/>
            <person name="Rahn T."/>
            <person name="Kuenzel S."/>
            <person name="Neulinger S.C."/>
        </authorList>
    </citation>
    <scope>NUCLEOTIDE SEQUENCE</scope>
    <source>
        <strain evidence="10">DSM 11080</strain>
    </source>
</reference>
<dbReference type="InterPro" id="IPR004588">
    <property type="entry name" value="IspG_bac-typ"/>
</dbReference>
<dbReference type="HAMAP" id="MF_00159">
    <property type="entry name" value="IspG"/>
    <property type="match status" value="1"/>
</dbReference>
<feature type="binding site" evidence="7">
    <location>
        <position position="354"/>
    </location>
    <ligand>
        <name>[4Fe-4S] cluster</name>
        <dbReference type="ChEBI" id="CHEBI:49883"/>
    </ligand>
</feature>
<dbReference type="RefSeq" id="WP_200346855.1">
    <property type="nucleotide sequence ID" value="NZ_NRSJ01000025.1"/>
</dbReference>